<name>A0A7C5LDN6_CALS0</name>
<dbReference type="Pfam" id="PF10145">
    <property type="entry name" value="PhageMin_Tail"/>
    <property type="match status" value="1"/>
</dbReference>
<comment type="caution">
    <text evidence="2">The sequence shown here is derived from an EMBL/GenBank/DDBJ whole genome shotgun (WGS) entry which is preliminary data.</text>
</comment>
<proteinExistence type="predicted"/>
<dbReference type="EMBL" id="DRWN01000070">
    <property type="protein sequence ID" value="HHK69221.1"/>
    <property type="molecule type" value="Genomic_DNA"/>
</dbReference>
<feature type="domain" description="Phage tail tape measure protein" evidence="1">
    <location>
        <begin position="115"/>
        <end position="288"/>
    </location>
</feature>
<dbReference type="NCBIfam" id="TIGR01760">
    <property type="entry name" value="tape_meas_TP901"/>
    <property type="match status" value="1"/>
</dbReference>
<gene>
    <name evidence="2" type="ORF">ENM11_08795</name>
</gene>
<organism evidence="2">
    <name type="scientific">Caldiarchaeum subterraneum</name>
    <dbReference type="NCBI Taxonomy" id="311458"/>
    <lineage>
        <taxon>Archaea</taxon>
        <taxon>Nitrososphaerota</taxon>
        <taxon>Candidatus Caldarchaeales</taxon>
        <taxon>Candidatus Caldarchaeaceae</taxon>
        <taxon>Candidatus Caldarchaeum</taxon>
    </lineage>
</organism>
<evidence type="ECO:0000259" key="1">
    <source>
        <dbReference type="Pfam" id="PF10145"/>
    </source>
</evidence>
<evidence type="ECO:0000313" key="2">
    <source>
        <dbReference type="EMBL" id="HHK69221.1"/>
    </source>
</evidence>
<accession>A0A7C5LDN6</accession>
<sequence length="765" mass="81345">MPLPHFTVKVLLEADDNLSKAVAYARAQLQQLGDVGAREAGRLESSFTILSSALKRALGIAIFEAGSYLQDFLKSSLKAFAEFESSAVRLASLTAEAGQSVSGLAAAFRVAASAAAREMAVSGVEAMRALEALVKAGLSGSEAVNALRSALALARLEGVDFGEAANKLVQVMAQFGVEGGRASQVVDVLVNASRLGVGTAGDFAAGLANVGAVARAMGLSLQETTAWLVALERRLGSAEEAGTQLARLLSSLYEIAGKLGVPIRDAGENLRSVGDVMTEVLVRTRELGGDFEVLQRRLAGVDVRAVRALFTLAQMGESFNELVNQISKTGAALKVFEDSLATAEGRAAMLRAETDRLQRVVGESLSSIYQMVGPYVLKAFDAVVTSWRGIVAAFVDSKFDQKLAYLETQLRVLGRITEEQASSLIAFWVEAGEISVAEALRIAEAIAVYDENIQRLVEQAVQAGAQVPESFRQIAEAARSMSLESSTSIAEVAMAVRAAEQAVKDLSTASQALTVSLNFYDVLARINEALGMSTTLTEEQAASARYLAAAQSAVNYVSQLLTLQQQALQLYMLGAVNAGNMLTSVMNSLVNALADGIVTQQEFTGLLNALGVDAADVAGSLHGMLVKALETTRQAVESNTSSVQNLINTLNSLNGMTVTYRIVEEHVTVTSQSQQTETSGEIVHQTGGRFFEEYQRGAWSVPWTGPAILHAGEMVLPRNVAEWFRRGGVGHSITVNVNMNVSGISNPDRLAETVSREIVKRLRAM</sequence>
<protein>
    <submittedName>
        <fullName evidence="2">Phage tail tape measure protein</fullName>
    </submittedName>
</protein>
<dbReference type="AlphaFoldDB" id="A0A7C5LDN6"/>
<reference evidence="2" key="1">
    <citation type="journal article" date="2020" name="mSystems">
        <title>Genome- and Community-Level Interaction Insights into Carbon Utilization and Element Cycling Functions of Hydrothermarchaeota in Hydrothermal Sediment.</title>
        <authorList>
            <person name="Zhou Z."/>
            <person name="Liu Y."/>
            <person name="Xu W."/>
            <person name="Pan J."/>
            <person name="Luo Z.H."/>
            <person name="Li M."/>
        </authorList>
    </citation>
    <scope>NUCLEOTIDE SEQUENCE [LARGE SCALE GENOMIC DNA]</scope>
    <source>
        <strain evidence="2">SpSt-1056</strain>
    </source>
</reference>
<dbReference type="InterPro" id="IPR010090">
    <property type="entry name" value="Phage_tape_meas"/>
</dbReference>